<dbReference type="PANTHER" id="PTHR47718:SF13">
    <property type="entry name" value="OS09G0290500 PROTEIN"/>
    <property type="match status" value="1"/>
</dbReference>
<feature type="domain" description="MULE transposase" evidence="1">
    <location>
        <begin position="45"/>
        <end position="102"/>
    </location>
</feature>
<keyword evidence="3" id="KW-1185">Reference proteome</keyword>
<dbReference type="EMBL" id="CAJVPZ010053706">
    <property type="protein sequence ID" value="CAG8782229.1"/>
    <property type="molecule type" value="Genomic_DNA"/>
</dbReference>
<feature type="non-terminal residue" evidence="2">
    <location>
        <position position="248"/>
    </location>
</feature>
<name>A0A9N9JH62_9GLOM</name>
<dbReference type="PANTHER" id="PTHR47718">
    <property type="entry name" value="OS01G0519700 PROTEIN"/>
    <property type="match status" value="1"/>
</dbReference>
<accession>A0A9N9JH62</accession>
<protein>
    <submittedName>
        <fullName evidence="2">2866_t:CDS:1</fullName>
    </submittedName>
</protein>
<proteinExistence type="predicted"/>
<gene>
    <name evidence="2" type="ORF">RFULGI_LOCUS15931</name>
</gene>
<reference evidence="2" key="1">
    <citation type="submission" date="2021-06" db="EMBL/GenBank/DDBJ databases">
        <authorList>
            <person name="Kallberg Y."/>
            <person name="Tangrot J."/>
            <person name="Rosling A."/>
        </authorList>
    </citation>
    <scope>NUCLEOTIDE SEQUENCE</scope>
    <source>
        <strain evidence="2">IN212</strain>
    </source>
</reference>
<dbReference type="OrthoDB" id="2425091at2759"/>
<evidence type="ECO:0000313" key="2">
    <source>
        <dbReference type="EMBL" id="CAG8782229.1"/>
    </source>
</evidence>
<sequence length="248" mass="29190">ELMRLKQEEPGWYVDAKFEGSDNHLAGLIWLHPKQIEIWSHFHDVILFDTTCKTNRFNMIMCVVVCVNNHNRSCLTATALILDEQKITFEWILQGLLNATGGLAPKARNNTTETTFEKKWKEILDNYSEAQYYLEHQLYPHQEAWVLAFTHRFFNCGIQSTQRVEVYNAILKKLLNGTRSLMEVSEFVRLNETACELPRIMLASYRDHYFMAIDKVCERFLTPAILKLQRYQMTNVYTTDLIGQIWRL</sequence>
<comment type="caution">
    <text evidence="2">The sequence shown here is derived from an EMBL/GenBank/DDBJ whole genome shotgun (WGS) entry which is preliminary data.</text>
</comment>
<dbReference type="Pfam" id="PF10551">
    <property type="entry name" value="MULE"/>
    <property type="match status" value="1"/>
</dbReference>
<feature type="non-terminal residue" evidence="2">
    <location>
        <position position="1"/>
    </location>
</feature>
<organism evidence="2 3">
    <name type="scientific">Racocetra fulgida</name>
    <dbReference type="NCBI Taxonomy" id="60492"/>
    <lineage>
        <taxon>Eukaryota</taxon>
        <taxon>Fungi</taxon>
        <taxon>Fungi incertae sedis</taxon>
        <taxon>Mucoromycota</taxon>
        <taxon>Glomeromycotina</taxon>
        <taxon>Glomeromycetes</taxon>
        <taxon>Diversisporales</taxon>
        <taxon>Gigasporaceae</taxon>
        <taxon>Racocetra</taxon>
    </lineage>
</organism>
<dbReference type="Proteomes" id="UP000789396">
    <property type="component" value="Unassembled WGS sequence"/>
</dbReference>
<evidence type="ECO:0000259" key="1">
    <source>
        <dbReference type="Pfam" id="PF10551"/>
    </source>
</evidence>
<dbReference type="InterPro" id="IPR018289">
    <property type="entry name" value="MULE_transposase_dom"/>
</dbReference>
<dbReference type="AlphaFoldDB" id="A0A9N9JH62"/>
<evidence type="ECO:0000313" key="3">
    <source>
        <dbReference type="Proteomes" id="UP000789396"/>
    </source>
</evidence>